<feature type="domain" description="Tyr recombinase" evidence="3">
    <location>
        <begin position="136"/>
        <end position="311"/>
    </location>
</feature>
<evidence type="ECO:0000313" key="5">
    <source>
        <dbReference type="Proteomes" id="UP001555786"/>
    </source>
</evidence>
<organism evidence="4 5">
    <name type="scientific">Labrys neptuniae</name>
    <dbReference type="NCBI Taxonomy" id="376174"/>
    <lineage>
        <taxon>Bacteria</taxon>
        <taxon>Pseudomonadati</taxon>
        <taxon>Pseudomonadota</taxon>
        <taxon>Alphaproteobacteria</taxon>
        <taxon>Hyphomicrobiales</taxon>
        <taxon>Xanthobacteraceae</taxon>
        <taxon>Labrys</taxon>
    </lineage>
</organism>
<dbReference type="PROSITE" id="PS51898">
    <property type="entry name" value="TYR_RECOMBINASE"/>
    <property type="match status" value="1"/>
</dbReference>
<dbReference type="CDD" id="cd00796">
    <property type="entry name" value="INT_Rci_Hp1_C"/>
    <property type="match status" value="1"/>
</dbReference>
<reference evidence="4 5" key="1">
    <citation type="submission" date="2024-07" db="EMBL/GenBank/DDBJ databases">
        <title>Description of Labrys sedimenti sp. nov., isolated from a diclofenac-degrading enrichment culture.</title>
        <authorList>
            <person name="Tancsics A."/>
            <person name="Csepanyi A."/>
        </authorList>
    </citation>
    <scope>NUCLEOTIDE SEQUENCE [LARGE SCALE GENOMIC DNA]</scope>
    <source>
        <strain evidence="4 5">LMG 23578</strain>
    </source>
</reference>
<sequence length="316" mass="35854">MSIVDALTLYAAEHAPTVERPDVILGSVESLGEFWAGMTVAQITKKTCKDYVTWRTAQPDSRYKDPEKAPRISDQTARRELEDLRSALGYAVGENKLNRVPVVHLPDKAPAVERWLTRDEAARLLWAAWKPCWGQTKPTNMKDENWRELKYMSRHLARFILCALYTGTRKSATLGLQWLPNTVSGRVDLERRLIYRKAQRQAQTNKKQTPVPISGRLLPHLKRWKRFSTTHVIEFEGAPVANVKRSWVSAVQRAGLSDDVTPHVLRHTFATWAMQSGQPIPLVAGAMGTSEKIVRDVYGHHHPDFLRDVVDAVGSY</sequence>
<evidence type="ECO:0000259" key="3">
    <source>
        <dbReference type="PROSITE" id="PS51898"/>
    </source>
</evidence>
<evidence type="ECO:0000256" key="2">
    <source>
        <dbReference type="ARBA" id="ARBA00023172"/>
    </source>
</evidence>
<dbReference type="Proteomes" id="UP001555786">
    <property type="component" value="Unassembled WGS sequence"/>
</dbReference>
<gene>
    <name evidence="4" type="ORF">ABXS05_03010</name>
</gene>
<dbReference type="InterPro" id="IPR002104">
    <property type="entry name" value="Integrase_catalytic"/>
</dbReference>
<keyword evidence="5" id="KW-1185">Reference proteome</keyword>
<accession>A0ABV3PG45</accession>
<dbReference type="Pfam" id="PF00589">
    <property type="entry name" value="Phage_integrase"/>
    <property type="match status" value="1"/>
</dbReference>
<dbReference type="InterPro" id="IPR011010">
    <property type="entry name" value="DNA_brk_join_enz"/>
</dbReference>
<keyword evidence="2" id="KW-0233">DNA recombination</keyword>
<dbReference type="InterPro" id="IPR013762">
    <property type="entry name" value="Integrase-like_cat_sf"/>
</dbReference>
<dbReference type="EMBL" id="JBFNQD010000001">
    <property type="protein sequence ID" value="MEW9304491.1"/>
    <property type="molecule type" value="Genomic_DNA"/>
</dbReference>
<dbReference type="Gene3D" id="1.10.443.10">
    <property type="entry name" value="Intergrase catalytic core"/>
    <property type="match status" value="1"/>
</dbReference>
<proteinExistence type="predicted"/>
<dbReference type="SUPFAM" id="SSF56349">
    <property type="entry name" value="DNA breaking-rejoining enzymes"/>
    <property type="match status" value="1"/>
</dbReference>
<dbReference type="PANTHER" id="PTHR30349">
    <property type="entry name" value="PHAGE INTEGRASE-RELATED"/>
    <property type="match status" value="1"/>
</dbReference>
<protein>
    <submittedName>
        <fullName evidence="4">Site-specific integrase</fullName>
    </submittedName>
</protein>
<dbReference type="PANTHER" id="PTHR30349:SF88">
    <property type="entry name" value="BLL1584 PROTEIN"/>
    <property type="match status" value="1"/>
</dbReference>
<dbReference type="RefSeq" id="WP_367622851.1">
    <property type="nucleotide sequence ID" value="NZ_JBFNQD010000001.1"/>
</dbReference>
<comment type="caution">
    <text evidence="4">The sequence shown here is derived from an EMBL/GenBank/DDBJ whole genome shotgun (WGS) entry which is preliminary data.</text>
</comment>
<name>A0ABV3PG45_9HYPH</name>
<evidence type="ECO:0000313" key="4">
    <source>
        <dbReference type="EMBL" id="MEW9304491.1"/>
    </source>
</evidence>
<keyword evidence="1" id="KW-0229">DNA integration</keyword>
<evidence type="ECO:0000256" key="1">
    <source>
        <dbReference type="ARBA" id="ARBA00022908"/>
    </source>
</evidence>
<dbReference type="InterPro" id="IPR050090">
    <property type="entry name" value="Tyrosine_recombinase_XerCD"/>
</dbReference>